<protein>
    <submittedName>
        <fullName evidence="1">Uncharacterized protein</fullName>
    </submittedName>
</protein>
<organism evidence="1 2">
    <name type="scientific">Alkalibacterium thalassium</name>
    <dbReference type="NCBI Taxonomy" id="426701"/>
    <lineage>
        <taxon>Bacteria</taxon>
        <taxon>Bacillati</taxon>
        <taxon>Bacillota</taxon>
        <taxon>Bacilli</taxon>
        <taxon>Lactobacillales</taxon>
        <taxon>Carnobacteriaceae</taxon>
        <taxon>Alkalibacterium</taxon>
    </lineage>
</organism>
<dbReference type="OrthoDB" id="2166732at2"/>
<sequence length="74" mass="8481">MLFTEVTDERAKDKKPAEVLSIVTGIEKAIIQSGVQEYGYEMILENPALLKITEEDQQRIREARRLGYLDVTLL</sequence>
<dbReference type="Proteomes" id="UP000199433">
    <property type="component" value="Unassembled WGS sequence"/>
</dbReference>
<keyword evidence="2" id="KW-1185">Reference proteome</keyword>
<dbReference type="RefSeq" id="WP_091269052.1">
    <property type="nucleotide sequence ID" value="NZ_FNFK01000112.1"/>
</dbReference>
<reference evidence="2" key="1">
    <citation type="submission" date="2016-10" db="EMBL/GenBank/DDBJ databases">
        <authorList>
            <person name="Varghese N."/>
            <person name="Submissions S."/>
        </authorList>
    </citation>
    <scope>NUCLEOTIDE SEQUENCE [LARGE SCALE GENOMIC DNA]</scope>
    <source>
        <strain evidence="2">DSM 19181</strain>
    </source>
</reference>
<gene>
    <name evidence="1" type="ORF">SAMN04488098_11121</name>
</gene>
<proteinExistence type="predicted"/>
<dbReference type="AlphaFoldDB" id="A0A1G9GFF4"/>
<evidence type="ECO:0000313" key="1">
    <source>
        <dbReference type="EMBL" id="SDK99468.1"/>
    </source>
</evidence>
<accession>A0A1G9GFF4</accession>
<dbReference type="EMBL" id="FNFK01000112">
    <property type="protein sequence ID" value="SDK99468.1"/>
    <property type="molecule type" value="Genomic_DNA"/>
</dbReference>
<evidence type="ECO:0000313" key="2">
    <source>
        <dbReference type="Proteomes" id="UP000199433"/>
    </source>
</evidence>
<name>A0A1G9GFF4_9LACT</name>